<name>A0A9D1PZG4_9FIRM</name>
<comment type="caution">
    <text evidence="1">The sequence shown here is derived from an EMBL/GenBank/DDBJ whole genome shotgun (WGS) entry which is preliminary data.</text>
</comment>
<sequence length="242" mass="27929">MYELVISADAASFDWLGRIERDVCRDAEAVSACTMERDTAYLCIGAEKKAAHAVRKRVVRAIGKILLGDVKRAFIRRRIGDIKVSRQSRELLVHALTRFDRETEEDMLGECLTVGRRLDIEGFRLFRMRKFHSRWEEMCELARTHGGYLADEKTFYDLLRFLVDSGKNDEARAEVYRFNGKYRSVETHPDGEREEKVYEGFIELLCGMIDLSPSQIALGGFGYDADYRRLGSIFDVHCNILH</sequence>
<reference evidence="1" key="1">
    <citation type="journal article" date="2021" name="PeerJ">
        <title>Extensive microbial diversity within the chicken gut microbiome revealed by metagenomics and culture.</title>
        <authorList>
            <person name="Gilroy R."/>
            <person name="Ravi A."/>
            <person name="Getino M."/>
            <person name="Pursley I."/>
            <person name="Horton D.L."/>
            <person name="Alikhan N.F."/>
            <person name="Baker D."/>
            <person name="Gharbi K."/>
            <person name="Hall N."/>
            <person name="Watson M."/>
            <person name="Adriaenssens E.M."/>
            <person name="Foster-Nyarko E."/>
            <person name="Jarju S."/>
            <person name="Secka A."/>
            <person name="Antonio M."/>
            <person name="Oren A."/>
            <person name="Chaudhuri R.R."/>
            <person name="La Ragione R."/>
            <person name="Hildebrand F."/>
            <person name="Pallen M.J."/>
        </authorList>
    </citation>
    <scope>NUCLEOTIDE SEQUENCE</scope>
    <source>
        <strain evidence="1">12435</strain>
    </source>
</reference>
<dbReference type="AlphaFoldDB" id="A0A9D1PZG4"/>
<protein>
    <submittedName>
        <fullName evidence="1">Uncharacterized protein</fullName>
    </submittedName>
</protein>
<evidence type="ECO:0000313" key="2">
    <source>
        <dbReference type="Proteomes" id="UP000823990"/>
    </source>
</evidence>
<evidence type="ECO:0000313" key="1">
    <source>
        <dbReference type="EMBL" id="HIW01916.1"/>
    </source>
</evidence>
<accession>A0A9D1PZG4</accession>
<dbReference type="EMBL" id="DXHS01000017">
    <property type="protein sequence ID" value="HIW01916.1"/>
    <property type="molecule type" value="Genomic_DNA"/>
</dbReference>
<reference evidence="1" key="2">
    <citation type="submission" date="2021-04" db="EMBL/GenBank/DDBJ databases">
        <authorList>
            <person name="Gilroy R."/>
        </authorList>
    </citation>
    <scope>NUCLEOTIDE SEQUENCE</scope>
    <source>
        <strain evidence="1">12435</strain>
    </source>
</reference>
<dbReference type="Proteomes" id="UP000823990">
    <property type="component" value="Unassembled WGS sequence"/>
</dbReference>
<proteinExistence type="predicted"/>
<organism evidence="1 2">
    <name type="scientific">Candidatus Protoclostridium stercorigallinarum</name>
    <dbReference type="NCBI Taxonomy" id="2838741"/>
    <lineage>
        <taxon>Bacteria</taxon>
        <taxon>Bacillati</taxon>
        <taxon>Bacillota</taxon>
        <taxon>Clostridia</taxon>
        <taxon>Candidatus Protoclostridium</taxon>
    </lineage>
</organism>
<gene>
    <name evidence="1" type="ORF">H9892_01045</name>
</gene>